<evidence type="ECO:0000256" key="1">
    <source>
        <dbReference type="ARBA" id="ARBA00004241"/>
    </source>
</evidence>
<dbReference type="InterPro" id="IPR005594">
    <property type="entry name" value="YadA_C"/>
</dbReference>
<evidence type="ECO:0000256" key="6">
    <source>
        <dbReference type="ARBA" id="ARBA00023136"/>
    </source>
</evidence>
<dbReference type="RefSeq" id="WP_024048774.1">
    <property type="nucleotide sequence ID" value="NZ_AZMC01000326.1"/>
</dbReference>
<dbReference type="Gene3D" id="3.30.1300.30">
    <property type="entry name" value="GSPII I/J protein-like"/>
    <property type="match status" value="1"/>
</dbReference>
<protein>
    <recommendedName>
        <fullName evidence="8">Trimeric autotransporter adhesin YadA-like C-terminal membrane anchor domain-containing protein</fullName>
    </recommendedName>
</protein>
<comment type="subcellular location">
    <subcellularLocation>
        <location evidence="2">Cell outer membrane</location>
    </subcellularLocation>
    <subcellularLocation>
        <location evidence="1">Cell surface</location>
    </subcellularLocation>
</comment>
<evidence type="ECO:0000259" key="8">
    <source>
        <dbReference type="Pfam" id="PF03895"/>
    </source>
</evidence>
<keyword evidence="7" id="KW-0998">Cell outer membrane</keyword>
<feature type="domain" description="Trimeric autotransporter adhesin YadA-like C-terminal membrane anchor" evidence="8">
    <location>
        <begin position="199"/>
        <end position="252"/>
    </location>
</feature>
<evidence type="ECO:0000256" key="7">
    <source>
        <dbReference type="ARBA" id="ARBA00023237"/>
    </source>
</evidence>
<proteinExistence type="predicted"/>
<name>W1TX61_9FIRM</name>
<dbReference type="EMBL" id="AZMC01000326">
    <property type="protein sequence ID" value="ETI86197.1"/>
    <property type="molecule type" value="Genomic_DNA"/>
</dbReference>
<sequence>RAVEEIAKTKTKIEAGDNITVTPDKGNGTYTLSATNTYTTGGTYDAANKKITFTRNDNQTYDVNLADFVGNVTDTRNTIVDSDTVTVKATKQEDGSNEYKLNVKTDGKVAKDNKGIVTGGTVYNETRIENDGNYIKAENTASQNLTVLDKQVDANTTNITKLENNIYDMGGRIGELGNRVDRVGAGAAALAALHPLDFDPDNKWDFAASYGNYNGANALAIGAFYRPNESKMFSVGGSFGGGENMLNIGFSMKVGKGNDYMKLSRSEMAQKLDEQNKEIMDMKAKDKERDAQMQEIMHQLEVLQAQVKK</sequence>
<evidence type="ECO:0000313" key="10">
    <source>
        <dbReference type="Proteomes" id="UP000018840"/>
    </source>
</evidence>
<feature type="non-terminal residue" evidence="9">
    <location>
        <position position="1"/>
    </location>
</feature>
<evidence type="ECO:0000256" key="5">
    <source>
        <dbReference type="ARBA" id="ARBA00022729"/>
    </source>
</evidence>
<dbReference type="PATRIC" id="fig|1403945.3.peg.924"/>
<gene>
    <name evidence="9" type="ORF">Q612_NSC00326G0001</name>
</gene>
<keyword evidence="4" id="KW-0812">Transmembrane</keyword>
<dbReference type="Pfam" id="PF03895">
    <property type="entry name" value="YadA_anchor"/>
    <property type="match status" value="1"/>
</dbReference>
<keyword evidence="3" id="KW-1134">Transmembrane beta strand</keyword>
<evidence type="ECO:0000256" key="4">
    <source>
        <dbReference type="ARBA" id="ARBA00022692"/>
    </source>
</evidence>
<keyword evidence="6" id="KW-0472">Membrane</keyword>
<dbReference type="SUPFAM" id="SSF54523">
    <property type="entry name" value="Pili subunits"/>
    <property type="match status" value="1"/>
</dbReference>
<reference evidence="9 10" key="1">
    <citation type="submission" date="2013-12" db="EMBL/GenBank/DDBJ databases">
        <title>A Varibaculum cambriense genome reconstructed from a premature infant gut community with otherwise low bacterial novelty that shifts toward anaerobic metabolism during the third week of life.</title>
        <authorList>
            <person name="Brown C.T."/>
            <person name="Sharon I."/>
            <person name="Thomas B.C."/>
            <person name="Castelle C.J."/>
            <person name="Morowitz M.J."/>
            <person name="Banfield J.F."/>
        </authorList>
    </citation>
    <scope>NUCLEOTIDE SEQUENCE [LARGE SCALE GENOMIC DNA]</scope>
    <source>
        <strain evidence="10">DORA_17_25</strain>
    </source>
</reference>
<comment type="caution">
    <text evidence="9">The sequence shown here is derived from an EMBL/GenBank/DDBJ whole genome shotgun (WGS) entry which is preliminary data.</text>
</comment>
<dbReference type="AlphaFoldDB" id="W1TX61"/>
<accession>W1TX61</accession>
<dbReference type="GO" id="GO:0009279">
    <property type="term" value="C:cell outer membrane"/>
    <property type="evidence" value="ECO:0007669"/>
    <property type="project" value="UniProtKB-SubCell"/>
</dbReference>
<dbReference type="InterPro" id="IPR045584">
    <property type="entry name" value="Pilin-like"/>
</dbReference>
<organism evidence="9 10">
    <name type="scientific">Negativicoccus succinicivorans DORA_17_25</name>
    <dbReference type="NCBI Taxonomy" id="1403945"/>
    <lineage>
        <taxon>Bacteria</taxon>
        <taxon>Bacillati</taxon>
        <taxon>Bacillota</taxon>
        <taxon>Negativicutes</taxon>
        <taxon>Veillonellales</taxon>
        <taxon>Veillonellaceae</taxon>
        <taxon>Negativicoccus</taxon>
    </lineage>
</organism>
<evidence type="ECO:0000256" key="2">
    <source>
        <dbReference type="ARBA" id="ARBA00004442"/>
    </source>
</evidence>
<evidence type="ECO:0000256" key="3">
    <source>
        <dbReference type="ARBA" id="ARBA00022452"/>
    </source>
</evidence>
<keyword evidence="5" id="KW-0732">Signal</keyword>
<dbReference type="Proteomes" id="UP000018840">
    <property type="component" value="Unassembled WGS sequence"/>
</dbReference>
<evidence type="ECO:0000313" key="9">
    <source>
        <dbReference type="EMBL" id="ETI86197.1"/>
    </source>
</evidence>
<dbReference type="GO" id="GO:0009986">
    <property type="term" value="C:cell surface"/>
    <property type="evidence" value="ECO:0007669"/>
    <property type="project" value="UniProtKB-SubCell"/>
</dbReference>